<dbReference type="EMBL" id="WIXE01013042">
    <property type="protein sequence ID" value="KAK5975433.1"/>
    <property type="molecule type" value="Genomic_DNA"/>
</dbReference>
<dbReference type="AlphaFoldDB" id="A0AAN8FT86"/>
<evidence type="ECO:0000313" key="3">
    <source>
        <dbReference type="Proteomes" id="UP001331761"/>
    </source>
</evidence>
<reference evidence="2 3" key="1">
    <citation type="submission" date="2019-10" db="EMBL/GenBank/DDBJ databases">
        <title>Assembly and Annotation for the nematode Trichostrongylus colubriformis.</title>
        <authorList>
            <person name="Martin J."/>
        </authorList>
    </citation>
    <scope>NUCLEOTIDE SEQUENCE [LARGE SCALE GENOMIC DNA]</scope>
    <source>
        <strain evidence="2">G859</strain>
        <tissue evidence="2">Whole worm</tissue>
    </source>
</reference>
<name>A0AAN8FT86_TRICO</name>
<feature type="region of interest" description="Disordered" evidence="1">
    <location>
        <begin position="1"/>
        <end position="33"/>
    </location>
</feature>
<dbReference type="Proteomes" id="UP001331761">
    <property type="component" value="Unassembled WGS sequence"/>
</dbReference>
<gene>
    <name evidence="2" type="ORF">GCK32_021122</name>
</gene>
<accession>A0AAN8FT86</accession>
<proteinExistence type="predicted"/>
<keyword evidence="3" id="KW-1185">Reference proteome</keyword>
<sequence length="83" mass="9377">MKRVECYPVDEILSPATPPSSDSDGLWPEGGVYTEDEDNTVEITYAICRKEKQWLANLRALSGAIQAEILIFARKKAEMQRTM</sequence>
<comment type="caution">
    <text evidence="2">The sequence shown here is derived from an EMBL/GenBank/DDBJ whole genome shotgun (WGS) entry which is preliminary data.</text>
</comment>
<evidence type="ECO:0000256" key="1">
    <source>
        <dbReference type="SAM" id="MobiDB-lite"/>
    </source>
</evidence>
<evidence type="ECO:0000313" key="2">
    <source>
        <dbReference type="EMBL" id="KAK5975433.1"/>
    </source>
</evidence>
<protein>
    <submittedName>
        <fullName evidence="2">Uncharacterized protein</fullName>
    </submittedName>
</protein>
<organism evidence="2 3">
    <name type="scientific">Trichostrongylus colubriformis</name>
    <name type="common">Black scour worm</name>
    <dbReference type="NCBI Taxonomy" id="6319"/>
    <lineage>
        <taxon>Eukaryota</taxon>
        <taxon>Metazoa</taxon>
        <taxon>Ecdysozoa</taxon>
        <taxon>Nematoda</taxon>
        <taxon>Chromadorea</taxon>
        <taxon>Rhabditida</taxon>
        <taxon>Rhabditina</taxon>
        <taxon>Rhabditomorpha</taxon>
        <taxon>Strongyloidea</taxon>
        <taxon>Trichostrongylidae</taxon>
        <taxon>Trichostrongylus</taxon>
    </lineage>
</organism>